<proteinExistence type="predicted"/>
<evidence type="ECO:0000259" key="1">
    <source>
        <dbReference type="Pfam" id="PF01978"/>
    </source>
</evidence>
<accession>A0A0G1PKS7</accession>
<dbReference type="PANTHER" id="PTHR34293:SF1">
    <property type="entry name" value="HTH-TYPE TRANSCRIPTIONAL REGULATOR TRMBL2"/>
    <property type="match status" value="1"/>
</dbReference>
<sequence>MLGLSETETKIYFASLHLGPTSVQEIAKKARLSRTAAYDAIASLQDRGLLSTYERGKKKFFTVEDPERAISYFRNQVSNLNDQLGVLHTSLSELKMLAGGERPSARFYEGKDAIQAVFHDVALVSPSIRYEVANYDDVYEHLDIGQLESYRRILHEKKIKMKMIFCGKLRKISPHTEYYRMPSSVGEFHGDIWLYGNRVAFVSFIGKPITVIIESEAFSHVAKALYETALLGCEKVEGPDIFPQNTEK</sequence>
<gene>
    <name evidence="2" type="ORF">UX45_C0010G0021</name>
</gene>
<dbReference type="Pfam" id="PF01978">
    <property type="entry name" value="TrmB"/>
    <property type="match status" value="1"/>
</dbReference>
<dbReference type="InterPro" id="IPR036388">
    <property type="entry name" value="WH-like_DNA-bd_sf"/>
</dbReference>
<dbReference type="Proteomes" id="UP000034705">
    <property type="component" value="Unassembled WGS sequence"/>
</dbReference>
<dbReference type="InterPro" id="IPR011991">
    <property type="entry name" value="ArsR-like_HTH"/>
</dbReference>
<dbReference type="PANTHER" id="PTHR34293">
    <property type="entry name" value="HTH-TYPE TRANSCRIPTIONAL REGULATOR TRMBL2"/>
    <property type="match status" value="1"/>
</dbReference>
<protein>
    <submittedName>
        <fullName evidence="2">Sugar-specific transcriptional regulator TrmB family</fullName>
    </submittedName>
</protein>
<dbReference type="SUPFAM" id="SSF46785">
    <property type="entry name" value="Winged helix' DNA-binding domain"/>
    <property type="match status" value="1"/>
</dbReference>
<dbReference type="InterPro" id="IPR051797">
    <property type="entry name" value="TrmB-like"/>
</dbReference>
<feature type="domain" description="Transcription regulator TrmB N-terminal" evidence="1">
    <location>
        <begin position="2"/>
        <end position="63"/>
    </location>
</feature>
<comment type="caution">
    <text evidence="2">The sequence shown here is derived from an EMBL/GenBank/DDBJ whole genome shotgun (WGS) entry which is preliminary data.</text>
</comment>
<dbReference type="EMBL" id="LCMG01000010">
    <property type="protein sequence ID" value="KKU33336.1"/>
    <property type="molecule type" value="Genomic_DNA"/>
</dbReference>
<dbReference type="CDD" id="cd00090">
    <property type="entry name" value="HTH_ARSR"/>
    <property type="match status" value="1"/>
</dbReference>
<reference evidence="2 3" key="1">
    <citation type="journal article" date="2015" name="Nature">
        <title>rRNA introns, odd ribosomes, and small enigmatic genomes across a large radiation of phyla.</title>
        <authorList>
            <person name="Brown C.T."/>
            <person name="Hug L.A."/>
            <person name="Thomas B.C."/>
            <person name="Sharon I."/>
            <person name="Castelle C.J."/>
            <person name="Singh A."/>
            <person name="Wilkins M.J."/>
            <person name="Williams K.H."/>
            <person name="Banfield J.F."/>
        </authorList>
    </citation>
    <scope>NUCLEOTIDE SEQUENCE [LARGE SCALE GENOMIC DNA]</scope>
</reference>
<evidence type="ECO:0000313" key="3">
    <source>
        <dbReference type="Proteomes" id="UP000034705"/>
    </source>
</evidence>
<name>A0A0G1PKS7_9BACT</name>
<evidence type="ECO:0000313" key="2">
    <source>
        <dbReference type="EMBL" id="KKU33336.1"/>
    </source>
</evidence>
<dbReference type="Gene3D" id="1.10.10.10">
    <property type="entry name" value="Winged helix-like DNA-binding domain superfamily/Winged helix DNA-binding domain"/>
    <property type="match status" value="1"/>
</dbReference>
<dbReference type="AlphaFoldDB" id="A0A0G1PKS7"/>
<dbReference type="InterPro" id="IPR036390">
    <property type="entry name" value="WH_DNA-bd_sf"/>
</dbReference>
<dbReference type="InterPro" id="IPR002831">
    <property type="entry name" value="Tscrpt_reg_TrmB_N"/>
</dbReference>
<organism evidence="2 3">
    <name type="scientific">Candidatus Uhrbacteria bacterium GW2011_GWF2_46_218</name>
    <dbReference type="NCBI Taxonomy" id="1619001"/>
    <lineage>
        <taxon>Bacteria</taxon>
        <taxon>Candidatus Uhriibacteriota</taxon>
    </lineage>
</organism>